<dbReference type="HOGENOM" id="CLU_2201289_0_0_1"/>
<name>A0A0E0LHJ8_ORYPU</name>
<dbReference type="Proteomes" id="UP000026962">
    <property type="component" value="Chromosome 7"/>
</dbReference>
<sequence length="108" mass="11492">MPLFFHAVRSTSATDTCDSTPLGSSITTAQGLHRHGWRAAAPATFEAWRVRRQQIWWPGGSLSLLPRSQPNLQHSVSGGGCQQVAAIAVHGRSAPPTNAGGRLSGCQY</sequence>
<dbReference type="AlphaFoldDB" id="A0A0E0LHJ8"/>
<dbReference type="Gramene" id="OPUNC07G04180.1">
    <property type="protein sequence ID" value="OPUNC07G04180.1"/>
    <property type="gene ID" value="OPUNC07G04180"/>
</dbReference>
<accession>A0A0E0LHJ8</accession>
<organism evidence="1">
    <name type="scientific">Oryza punctata</name>
    <name type="common">Red rice</name>
    <dbReference type="NCBI Taxonomy" id="4537"/>
    <lineage>
        <taxon>Eukaryota</taxon>
        <taxon>Viridiplantae</taxon>
        <taxon>Streptophyta</taxon>
        <taxon>Embryophyta</taxon>
        <taxon>Tracheophyta</taxon>
        <taxon>Spermatophyta</taxon>
        <taxon>Magnoliopsida</taxon>
        <taxon>Liliopsida</taxon>
        <taxon>Poales</taxon>
        <taxon>Poaceae</taxon>
        <taxon>BOP clade</taxon>
        <taxon>Oryzoideae</taxon>
        <taxon>Oryzeae</taxon>
        <taxon>Oryzinae</taxon>
        <taxon>Oryza</taxon>
    </lineage>
</organism>
<protein>
    <submittedName>
        <fullName evidence="1">Uncharacterized protein</fullName>
    </submittedName>
</protein>
<dbReference type="EnsemblPlants" id="OPUNC07G04180.1">
    <property type="protein sequence ID" value="OPUNC07G04180.1"/>
    <property type="gene ID" value="OPUNC07G04180"/>
</dbReference>
<keyword evidence="2" id="KW-1185">Reference proteome</keyword>
<reference evidence="1" key="1">
    <citation type="submission" date="2015-04" db="UniProtKB">
        <authorList>
            <consortium name="EnsemblPlants"/>
        </authorList>
    </citation>
    <scope>IDENTIFICATION</scope>
</reference>
<proteinExistence type="predicted"/>
<reference evidence="1" key="2">
    <citation type="submission" date="2018-05" db="EMBL/GenBank/DDBJ databases">
        <title>OpunRS2 (Oryza punctata Reference Sequence Version 2).</title>
        <authorList>
            <person name="Zhang J."/>
            <person name="Kudrna D."/>
            <person name="Lee S."/>
            <person name="Talag J."/>
            <person name="Welchert J."/>
            <person name="Wing R.A."/>
        </authorList>
    </citation>
    <scope>NUCLEOTIDE SEQUENCE [LARGE SCALE GENOMIC DNA]</scope>
</reference>
<evidence type="ECO:0000313" key="1">
    <source>
        <dbReference type="EnsemblPlants" id="OPUNC07G04180.1"/>
    </source>
</evidence>
<evidence type="ECO:0000313" key="2">
    <source>
        <dbReference type="Proteomes" id="UP000026962"/>
    </source>
</evidence>